<proteinExistence type="predicted"/>
<dbReference type="OrthoDB" id="292760at2"/>
<dbReference type="InterPro" id="IPR052514">
    <property type="entry name" value="SAM-dependent_MTase"/>
</dbReference>
<keyword evidence="2" id="KW-0489">Methyltransferase</keyword>
<evidence type="ECO:0000259" key="1">
    <source>
        <dbReference type="Pfam" id="PF05050"/>
    </source>
</evidence>
<evidence type="ECO:0000313" key="3">
    <source>
        <dbReference type="Proteomes" id="UP000225972"/>
    </source>
</evidence>
<organism evidence="2 3">
    <name type="scientific">Pelagimonas phthalicica</name>
    <dbReference type="NCBI Taxonomy" id="1037362"/>
    <lineage>
        <taxon>Bacteria</taxon>
        <taxon>Pseudomonadati</taxon>
        <taxon>Pseudomonadota</taxon>
        <taxon>Alphaproteobacteria</taxon>
        <taxon>Rhodobacterales</taxon>
        <taxon>Roseobacteraceae</taxon>
        <taxon>Pelagimonas</taxon>
    </lineage>
</organism>
<dbReference type="GO" id="GO:0008168">
    <property type="term" value="F:methyltransferase activity"/>
    <property type="evidence" value="ECO:0007669"/>
    <property type="project" value="UniProtKB-KW"/>
</dbReference>
<dbReference type="SUPFAM" id="SSF53335">
    <property type="entry name" value="S-adenosyl-L-methionine-dependent methyltransferases"/>
    <property type="match status" value="1"/>
</dbReference>
<keyword evidence="3" id="KW-1185">Reference proteome</keyword>
<protein>
    <submittedName>
        <fullName evidence="2">Methyltransferase domain protein</fullName>
    </submittedName>
</protein>
<reference evidence="3" key="1">
    <citation type="submission" date="2017-05" db="EMBL/GenBank/DDBJ databases">
        <authorList>
            <person name="Rodrigo-Torres L."/>
            <person name="Arahal R. D."/>
            <person name="Lucena T."/>
        </authorList>
    </citation>
    <scope>NUCLEOTIDE SEQUENCE [LARGE SCALE GENOMIC DNA]</scope>
    <source>
        <strain evidence="3">CECT 8649</strain>
    </source>
</reference>
<dbReference type="NCBIfam" id="TIGR01444">
    <property type="entry name" value="fkbM_fam"/>
    <property type="match status" value="1"/>
</dbReference>
<dbReference type="Gene3D" id="3.40.50.150">
    <property type="entry name" value="Vaccinia Virus protein VP39"/>
    <property type="match status" value="1"/>
</dbReference>
<name>A0A238JFX0_9RHOB</name>
<dbReference type="RefSeq" id="WP_099248008.1">
    <property type="nucleotide sequence ID" value="NZ_FXXP01000003.1"/>
</dbReference>
<keyword evidence="2" id="KW-0808">Transferase</keyword>
<accession>A0A238JFX0</accession>
<evidence type="ECO:0000313" key="2">
    <source>
        <dbReference type="EMBL" id="SMX29580.1"/>
    </source>
</evidence>
<dbReference type="InterPro" id="IPR006342">
    <property type="entry name" value="FkbM_mtfrase"/>
</dbReference>
<sequence>MWRTIRHLMEHPLNRANRLAAIMRFFRWQMVARMMPYPHVVPFVDYTVLVMEKGMTGATGNWYSGLHESADMAFVLHLLRDGDVFADIGANVGSYTILAAGCCRSKVVSVEPIPGTFSKLERNVAVNRLSDLVTCHNIGAGSEEATLCFTADSDTKNHVVSEAEAKGTKTLDVPVQRLDDVLGGATPRLMKIDVEGWESEVLKGMPQILADPTLVAIVTETNDSADRYQSDGQSEVAQIMAQAGFVPCSYDPFAREVRQGGTHQNTIFVRDLALVQERVKTARRFTLINGEI</sequence>
<dbReference type="Pfam" id="PF05050">
    <property type="entry name" value="Methyltransf_21"/>
    <property type="match status" value="1"/>
</dbReference>
<dbReference type="Proteomes" id="UP000225972">
    <property type="component" value="Unassembled WGS sequence"/>
</dbReference>
<feature type="domain" description="Methyltransferase FkbM" evidence="1">
    <location>
        <begin position="87"/>
        <end position="246"/>
    </location>
</feature>
<dbReference type="InterPro" id="IPR029063">
    <property type="entry name" value="SAM-dependent_MTases_sf"/>
</dbReference>
<gene>
    <name evidence="2" type="ORF">TRP8649_03717</name>
</gene>
<dbReference type="PANTHER" id="PTHR34203">
    <property type="entry name" value="METHYLTRANSFERASE, FKBM FAMILY PROTEIN"/>
    <property type="match status" value="1"/>
</dbReference>
<dbReference type="GO" id="GO:0032259">
    <property type="term" value="P:methylation"/>
    <property type="evidence" value="ECO:0007669"/>
    <property type="project" value="UniProtKB-KW"/>
</dbReference>
<dbReference type="PANTHER" id="PTHR34203:SF15">
    <property type="entry name" value="SLL1173 PROTEIN"/>
    <property type="match status" value="1"/>
</dbReference>
<dbReference type="AlphaFoldDB" id="A0A238JFX0"/>
<dbReference type="EMBL" id="FXXP01000003">
    <property type="protein sequence ID" value="SMX29580.1"/>
    <property type="molecule type" value="Genomic_DNA"/>
</dbReference>